<gene>
    <name evidence="1" type="primary">ORF228</name>
    <name evidence="1" type="ORF">Lo_mel1Pt0569</name>
</gene>
<geneLocation type="plastid" evidence="1"/>
<accession>A0A1Z2QZP9</accession>
<reference evidence="1" key="1">
    <citation type="journal article" date="2017" name="Am. J. Bot.">
        <title>The East Asian origin of the giant lobelias.</title>
        <authorList>
            <person name="Knox E.B."/>
            <person name="Li C."/>
        </authorList>
    </citation>
    <scope>NUCLEOTIDE SEQUENCE</scope>
</reference>
<proteinExistence type="predicted"/>
<dbReference type="RefSeq" id="YP_009404969.1">
    <property type="nucleotide sequence ID" value="NC_035377.1"/>
</dbReference>
<sequence length="228" mass="26771">MIFFNYPLDNEVLRRFWNMKLHYFFARLALRYLLTWGLETNSLSHRITLTYLLNKELETNSLFDRLALTCVVNGGLETNSVLSELLHAYLVNRGLQPNFLFDTIARAFMHLLKRGPKTRNLFDKMACMYLLKRCDEAVHKGLSMRGFEDVFDLARVEGGNLIDRNLQRISKTPMAWQTAKIAVACRSIEVFHRENMEDDFRYIAELGYWTGARERLQQLENEENSESD</sequence>
<evidence type="ECO:0000313" key="1">
    <source>
        <dbReference type="EMBL" id="ASA36954.1"/>
    </source>
</evidence>
<dbReference type="GeneID" id="33369917"/>
<name>A0A1Z2QZP9_9ASTR</name>
<protein>
    <submittedName>
        <fullName evidence="1">Uncharacterized protein</fullName>
    </submittedName>
</protein>
<dbReference type="EMBL" id="MF061198">
    <property type="protein sequence ID" value="ASA36954.1"/>
    <property type="molecule type" value="Genomic_DNA"/>
</dbReference>
<organism evidence="1">
    <name type="scientific">Lobelia melliana</name>
    <dbReference type="NCBI Taxonomy" id="1715894"/>
    <lineage>
        <taxon>Eukaryota</taxon>
        <taxon>Viridiplantae</taxon>
        <taxon>Streptophyta</taxon>
        <taxon>Embryophyta</taxon>
        <taxon>Tracheophyta</taxon>
        <taxon>Spermatophyta</taxon>
        <taxon>Magnoliopsida</taxon>
        <taxon>eudicotyledons</taxon>
        <taxon>Gunneridae</taxon>
        <taxon>Pentapetalae</taxon>
        <taxon>asterids</taxon>
        <taxon>campanulids</taxon>
        <taxon>Asterales</taxon>
        <taxon>Campanulaceae</taxon>
        <taxon>Lobelia</taxon>
    </lineage>
</organism>
<dbReference type="AlphaFoldDB" id="A0A1Z2QZP9"/>
<keyword evidence="1" id="KW-0934">Plastid</keyword>